<evidence type="ECO:0000256" key="4">
    <source>
        <dbReference type="ARBA" id="ARBA00023002"/>
    </source>
</evidence>
<dbReference type="PANTHER" id="PTHR43557">
    <property type="entry name" value="APOPTOSIS-INDUCING FACTOR 1"/>
    <property type="match status" value="1"/>
</dbReference>
<proteinExistence type="predicted"/>
<organism evidence="7 8">
    <name type="scientific">Pseudonocardia benzenivorans</name>
    <dbReference type="NCBI Taxonomy" id="228005"/>
    <lineage>
        <taxon>Bacteria</taxon>
        <taxon>Bacillati</taxon>
        <taxon>Actinomycetota</taxon>
        <taxon>Actinomycetes</taxon>
        <taxon>Pseudonocardiales</taxon>
        <taxon>Pseudonocardiaceae</taxon>
        <taxon>Pseudonocardia</taxon>
    </lineage>
</organism>
<dbReference type="SUPFAM" id="SSF55424">
    <property type="entry name" value="FAD/NAD-linked reductases, dimerisation (C-terminal) domain"/>
    <property type="match status" value="1"/>
</dbReference>
<evidence type="ECO:0000256" key="3">
    <source>
        <dbReference type="ARBA" id="ARBA00022827"/>
    </source>
</evidence>
<comment type="cofactor">
    <cofactor evidence="1">
        <name>FAD</name>
        <dbReference type="ChEBI" id="CHEBI:57692"/>
    </cofactor>
</comment>
<dbReference type="SUPFAM" id="SSF51905">
    <property type="entry name" value="FAD/NAD(P)-binding domain"/>
    <property type="match status" value="2"/>
</dbReference>
<dbReference type="InterPro" id="IPR016156">
    <property type="entry name" value="FAD/NAD-linked_Rdtase_dimer_sf"/>
</dbReference>
<evidence type="ECO:0000256" key="2">
    <source>
        <dbReference type="ARBA" id="ARBA00022630"/>
    </source>
</evidence>
<protein>
    <submittedName>
        <fullName evidence="7">NAD(P)/FAD-dependent oxidoreductase</fullName>
    </submittedName>
</protein>
<dbReference type="Gene3D" id="3.50.50.60">
    <property type="entry name" value="FAD/NAD(P)-binding domain"/>
    <property type="match status" value="2"/>
</dbReference>
<feature type="domain" description="FAD/NAD(P)-binding" evidence="5">
    <location>
        <begin position="5"/>
        <end position="300"/>
    </location>
</feature>
<dbReference type="InterPro" id="IPR050446">
    <property type="entry name" value="FAD-oxidoreductase/Apoptosis"/>
</dbReference>
<evidence type="ECO:0000256" key="1">
    <source>
        <dbReference type="ARBA" id="ARBA00001974"/>
    </source>
</evidence>
<name>A0ABW3VSE7_9PSEU</name>
<gene>
    <name evidence="7" type="ORF">ACFQ34_28615</name>
</gene>
<keyword evidence="2" id="KW-0285">Flavoprotein</keyword>
<evidence type="ECO:0000313" key="7">
    <source>
        <dbReference type="EMBL" id="MFD1237266.1"/>
    </source>
</evidence>
<sequence>MRTRRVVVAGGGLAAVRVTEFLRRRGFDGAVVVLGDEPHLPYDRPPLSKDVLTGKSRPQDVTFKDGQAFADLDVELRTGCAVLGLDPVRGVVETVAGRVPYDDLVVCTGARPRPVPWQTPPEGVLVLRTVDDAVAIRAELVRRPTVVVAGAGFVGAEVASSARALGLDVTVVEVQPTPLARAVGPLVAAAFVSMHRANGTDLRCGVAVAEVLGRERVEAVRLTDGSVLPCDLLVAGLGVVPNVEWLAGSGLRVDDGVVCDGQLCAGPSNVHAAGDVARWTDPRTGRSARGQQWMVAVEQARHVANRLTGGAPAPFTTGRYFWTHQYGHHFQFAGDAGAREVRVLCGALEADEFVVGYGDGGRLVGVLAKNRSAAFVRAKTAMDRGVAWDDVHATVLG</sequence>
<dbReference type="Gene3D" id="3.30.390.30">
    <property type="match status" value="1"/>
</dbReference>
<evidence type="ECO:0000259" key="6">
    <source>
        <dbReference type="Pfam" id="PF14759"/>
    </source>
</evidence>
<evidence type="ECO:0000259" key="5">
    <source>
        <dbReference type="Pfam" id="PF07992"/>
    </source>
</evidence>
<dbReference type="Pfam" id="PF07992">
    <property type="entry name" value="Pyr_redox_2"/>
    <property type="match status" value="1"/>
</dbReference>
<dbReference type="PRINTS" id="PR00368">
    <property type="entry name" value="FADPNR"/>
</dbReference>
<evidence type="ECO:0000313" key="8">
    <source>
        <dbReference type="Proteomes" id="UP001597182"/>
    </source>
</evidence>
<keyword evidence="4" id="KW-0560">Oxidoreductase</keyword>
<comment type="caution">
    <text evidence="7">The sequence shown here is derived from an EMBL/GenBank/DDBJ whole genome shotgun (WGS) entry which is preliminary data.</text>
</comment>
<dbReference type="Proteomes" id="UP001597182">
    <property type="component" value="Unassembled WGS sequence"/>
</dbReference>
<dbReference type="PANTHER" id="PTHR43557:SF2">
    <property type="entry name" value="RIESKE DOMAIN-CONTAINING PROTEIN-RELATED"/>
    <property type="match status" value="1"/>
</dbReference>
<dbReference type="InterPro" id="IPR023753">
    <property type="entry name" value="FAD/NAD-binding_dom"/>
</dbReference>
<feature type="domain" description="Reductase C-terminal" evidence="6">
    <location>
        <begin position="320"/>
        <end position="390"/>
    </location>
</feature>
<dbReference type="RefSeq" id="WP_346092678.1">
    <property type="nucleotide sequence ID" value="NZ_BAABKS010000058.1"/>
</dbReference>
<dbReference type="InterPro" id="IPR036188">
    <property type="entry name" value="FAD/NAD-bd_sf"/>
</dbReference>
<reference evidence="8" key="1">
    <citation type="journal article" date="2019" name="Int. J. Syst. Evol. Microbiol.">
        <title>The Global Catalogue of Microorganisms (GCM) 10K type strain sequencing project: providing services to taxonomists for standard genome sequencing and annotation.</title>
        <authorList>
            <consortium name="The Broad Institute Genomics Platform"/>
            <consortium name="The Broad Institute Genome Sequencing Center for Infectious Disease"/>
            <person name="Wu L."/>
            <person name="Ma J."/>
        </authorList>
    </citation>
    <scope>NUCLEOTIDE SEQUENCE [LARGE SCALE GENOMIC DNA]</scope>
    <source>
        <strain evidence="8">CCUG 49018</strain>
    </source>
</reference>
<dbReference type="InterPro" id="IPR028202">
    <property type="entry name" value="Reductase_C"/>
</dbReference>
<dbReference type="EMBL" id="JBHTMB010000278">
    <property type="protein sequence ID" value="MFD1237266.1"/>
    <property type="molecule type" value="Genomic_DNA"/>
</dbReference>
<keyword evidence="3" id="KW-0274">FAD</keyword>
<dbReference type="PRINTS" id="PR00411">
    <property type="entry name" value="PNDRDTASEI"/>
</dbReference>
<dbReference type="Pfam" id="PF14759">
    <property type="entry name" value="Reductase_C"/>
    <property type="match status" value="1"/>
</dbReference>
<accession>A0ABW3VSE7</accession>
<keyword evidence="8" id="KW-1185">Reference proteome</keyword>